<dbReference type="PANTHER" id="PTHR37809:SF1">
    <property type="entry name" value="RIBOSOMAL PROTEIN S12 METHYLTHIOTRANSFERASE ACCESSORY FACTOR YCAO"/>
    <property type="match status" value="1"/>
</dbReference>
<reference evidence="2 3" key="1">
    <citation type="journal article" date="2019" name="Int. J. Syst. Evol. Microbiol.">
        <title>The Global Catalogue of Microorganisms (GCM) 10K type strain sequencing project: providing services to taxonomists for standard genome sequencing and annotation.</title>
        <authorList>
            <consortium name="The Broad Institute Genomics Platform"/>
            <consortium name="The Broad Institute Genome Sequencing Center for Infectious Disease"/>
            <person name="Wu L."/>
            <person name="Ma J."/>
        </authorList>
    </citation>
    <scope>NUCLEOTIDE SEQUENCE [LARGE SCALE GENOMIC DNA]</scope>
    <source>
        <strain evidence="2 3">XZYJ18</strain>
    </source>
</reference>
<dbReference type="PROSITE" id="PS51664">
    <property type="entry name" value="YCAO"/>
    <property type="match status" value="1"/>
</dbReference>
<dbReference type="Proteomes" id="UP001595945">
    <property type="component" value="Unassembled WGS sequence"/>
</dbReference>
<organism evidence="2 3">
    <name type="scientific">Halorussus aquaticus</name>
    <dbReference type="NCBI Taxonomy" id="2953748"/>
    <lineage>
        <taxon>Archaea</taxon>
        <taxon>Methanobacteriati</taxon>
        <taxon>Methanobacteriota</taxon>
        <taxon>Stenosarchaea group</taxon>
        <taxon>Halobacteria</taxon>
        <taxon>Halobacteriales</taxon>
        <taxon>Haladaptataceae</taxon>
        <taxon>Halorussus</taxon>
    </lineage>
</organism>
<dbReference type="Gene3D" id="3.30.160.660">
    <property type="match status" value="1"/>
</dbReference>
<gene>
    <name evidence="2" type="ORF">ACFO9K_14420</name>
</gene>
<dbReference type="InterPro" id="IPR027624">
    <property type="entry name" value="TOMM_cyclo_SagD"/>
</dbReference>
<dbReference type="PANTHER" id="PTHR37809">
    <property type="entry name" value="RIBOSOMAL PROTEIN S12 METHYLTHIOTRANSFERASE ACCESSORY FACTOR YCAO"/>
    <property type="match status" value="1"/>
</dbReference>
<dbReference type="EMBL" id="JBHSHT010000002">
    <property type="protein sequence ID" value="MFC4825452.1"/>
    <property type="molecule type" value="Genomic_DNA"/>
</dbReference>
<dbReference type="GeneID" id="73043830"/>
<evidence type="ECO:0000313" key="2">
    <source>
        <dbReference type="EMBL" id="MFC4825452.1"/>
    </source>
</evidence>
<feature type="domain" description="YcaO" evidence="1">
    <location>
        <begin position="245"/>
        <end position="585"/>
    </location>
</feature>
<evidence type="ECO:0000313" key="3">
    <source>
        <dbReference type="Proteomes" id="UP001595945"/>
    </source>
</evidence>
<evidence type="ECO:0000259" key="1">
    <source>
        <dbReference type="PROSITE" id="PS51664"/>
    </source>
</evidence>
<protein>
    <submittedName>
        <fullName evidence="2">YcaO-like family protein</fullName>
    </submittedName>
</protein>
<comment type="caution">
    <text evidence="2">The sequence shown here is derived from an EMBL/GenBank/DDBJ whole genome shotgun (WGS) entry which is preliminary data.</text>
</comment>
<dbReference type="RefSeq" id="WP_254268885.1">
    <property type="nucleotide sequence ID" value="NZ_CP100400.1"/>
</dbReference>
<dbReference type="Pfam" id="PF02624">
    <property type="entry name" value="YcaO"/>
    <property type="match status" value="1"/>
</dbReference>
<name>A0ABD5Q3Y8_9EURY</name>
<dbReference type="InterPro" id="IPR003776">
    <property type="entry name" value="YcaO-like_dom"/>
</dbReference>
<sequence>MSTPTVGLVGTGPATDAVTAALADVRAETVECDPERIAAADFAVVVGATGGDEFAAANRAARDARTPWLAVELGGVGGRATPDVDAAVSGFAPATACWQCLRTRVAANRGDATERSGGDGSGVEIPAASARFAGALAGRETATLLSGGESAALGGVVEVPHAERTLLPVPGCDVCGETPESDSAIDREYVETELEDALSRAEQAVDERVGVVSSIGEAESFPTPYYLAELADTTGFSDAQAAERAAGVSDDWNEALMKALGEALERYAAGVYRTAAFESARPADLNSAVGPAAFVGPDGWSDPAADDSIAWVDGENLRTGDPTRLPAEFVHFPPPEVRHKPSITTGLGLGSSTVEALLSGLYEVLERDATMLAWYSTFDPLELAVESEQFETLRSRARAENLDVTALLVTQDVDVPVVAAAVHRDGEWPRFAVGSDADLDPDAAAGSALAEALQNWMELRSMGEEDAADADGAIGRYADFPEAAREFVAADTAIPSASVGPSDCPAGAAELDAVLDRLADADLSAYAARLTTRDVEQLGFEAVRVLVPEAQPLFTGESFFGERARTVPAEMGFEFRPDRDLHPYP</sequence>
<dbReference type="Gene3D" id="3.40.50.720">
    <property type="entry name" value="NAD(P)-binding Rossmann-like Domain"/>
    <property type="match status" value="1"/>
</dbReference>
<dbReference type="NCBIfam" id="TIGR03604">
    <property type="entry name" value="TOMM_cyclo_SagD"/>
    <property type="match status" value="1"/>
</dbReference>
<dbReference type="Gene3D" id="3.30.1330.230">
    <property type="match status" value="1"/>
</dbReference>
<dbReference type="AlphaFoldDB" id="A0ABD5Q3Y8"/>
<accession>A0ABD5Q3Y8</accession>
<dbReference type="Gene3D" id="3.30.40.250">
    <property type="match status" value="1"/>
</dbReference>
<keyword evidence="3" id="KW-1185">Reference proteome</keyword>
<proteinExistence type="predicted"/>